<dbReference type="FunFam" id="3.40.50.1820:FF:000089">
    <property type="entry name" value="Alpha/beta hydrolase"/>
    <property type="match status" value="1"/>
</dbReference>
<reference evidence="4 5" key="1">
    <citation type="submission" date="2013-09" db="EMBL/GenBank/DDBJ databases">
        <title>Whole genome shotgun sequence of Novosphingobium tardaugens NBRC 16725.</title>
        <authorList>
            <person name="Isaki S."/>
            <person name="Hosoyama A."/>
            <person name="Tsuchikane K."/>
            <person name="Katsumata H."/>
            <person name="Ando Y."/>
            <person name="Yamazaki S."/>
            <person name="Fujita N."/>
        </authorList>
    </citation>
    <scope>NUCLEOTIDE SEQUENCE [LARGE SCALE GENOMIC DNA]</scope>
    <source>
        <strain evidence="4 5">NBRC 16725</strain>
    </source>
</reference>
<dbReference type="PANTHER" id="PTHR48081">
    <property type="entry name" value="AB HYDROLASE SUPERFAMILY PROTEIN C4A8.06C"/>
    <property type="match status" value="1"/>
</dbReference>
<gene>
    <name evidence="4" type="ORF">NT2_08_00620</name>
</gene>
<evidence type="ECO:0000256" key="2">
    <source>
        <dbReference type="ARBA" id="ARBA00022801"/>
    </source>
</evidence>
<dbReference type="GO" id="GO:0016787">
    <property type="term" value="F:hydrolase activity"/>
    <property type="evidence" value="ECO:0007669"/>
    <property type="project" value="UniProtKB-KW"/>
</dbReference>
<feature type="domain" description="Alpha/beta hydrolase fold-3" evidence="3">
    <location>
        <begin position="73"/>
        <end position="279"/>
    </location>
</feature>
<evidence type="ECO:0000259" key="3">
    <source>
        <dbReference type="Pfam" id="PF07859"/>
    </source>
</evidence>
<keyword evidence="2" id="KW-0378">Hydrolase</keyword>
<dbReference type="EMBL" id="BASZ01000008">
    <property type="protein sequence ID" value="GAD50275.1"/>
    <property type="molecule type" value="Genomic_DNA"/>
</dbReference>
<name>U2YN96_9SPHN</name>
<organism evidence="4 5">
    <name type="scientific">Caenibius tardaugens NBRC 16725</name>
    <dbReference type="NCBI Taxonomy" id="1219035"/>
    <lineage>
        <taxon>Bacteria</taxon>
        <taxon>Pseudomonadati</taxon>
        <taxon>Pseudomonadota</taxon>
        <taxon>Alphaproteobacteria</taxon>
        <taxon>Sphingomonadales</taxon>
        <taxon>Erythrobacteraceae</taxon>
        <taxon>Caenibius</taxon>
    </lineage>
</organism>
<dbReference type="KEGG" id="ntd:EGO55_03220"/>
<dbReference type="Pfam" id="PF07859">
    <property type="entry name" value="Abhydrolase_3"/>
    <property type="match status" value="1"/>
</dbReference>
<dbReference type="OrthoDB" id="9806180at2"/>
<sequence length="316" mass="33639">MPLNETSTAILAFMNANSPDMGAITAQEFRAYSAQMLQPADPADRVVSQDVDADGVPARIYRCEEANGPQPVLVFYHGGGYIACGIDSHERLCHRLARLGSFAIVSVDYRLAPEHAFPAAVDDALIAARWVAQHGAEYGLDTTRMALGGDSAGGTLATVTAARIRDEGGPAIVHQLLIYPGADMIAEFPSAREFAEGYFLDADFSELCLSAYLPNSADRAHPWASPARAEDLSRLPPATILTAECDPLRDGGRAYTDLLRKAGVPVEYVEYPGVFHGFVSLFGAVGEADEAVAKGASMLHKAFARAGRNAGHEAMA</sequence>
<dbReference type="InterPro" id="IPR013094">
    <property type="entry name" value="AB_hydrolase_3"/>
</dbReference>
<dbReference type="InterPro" id="IPR050300">
    <property type="entry name" value="GDXG_lipolytic_enzyme"/>
</dbReference>
<dbReference type="RefSeq" id="WP_021691093.1">
    <property type="nucleotide sequence ID" value="NZ_BASZ01000008.1"/>
</dbReference>
<protein>
    <submittedName>
        <fullName evidence="4">Putative esterase</fullName>
    </submittedName>
</protein>
<evidence type="ECO:0000313" key="5">
    <source>
        <dbReference type="Proteomes" id="UP000016568"/>
    </source>
</evidence>
<dbReference type="PANTHER" id="PTHR48081:SF8">
    <property type="entry name" value="ALPHA_BETA HYDROLASE FOLD-3 DOMAIN-CONTAINING PROTEIN-RELATED"/>
    <property type="match status" value="1"/>
</dbReference>
<comment type="caution">
    <text evidence="4">The sequence shown here is derived from an EMBL/GenBank/DDBJ whole genome shotgun (WGS) entry which is preliminary data.</text>
</comment>
<evidence type="ECO:0000256" key="1">
    <source>
        <dbReference type="ARBA" id="ARBA00010515"/>
    </source>
</evidence>
<dbReference type="eggNOG" id="COG0657">
    <property type="taxonomic scope" value="Bacteria"/>
</dbReference>
<dbReference type="AlphaFoldDB" id="U2YN96"/>
<evidence type="ECO:0000313" key="4">
    <source>
        <dbReference type="EMBL" id="GAD50275.1"/>
    </source>
</evidence>
<proteinExistence type="inferred from homology"/>
<dbReference type="Proteomes" id="UP000016568">
    <property type="component" value="Unassembled WGS sequence"/>
</dbReference>
<dbReference type="InterPro" id="IPR029058">
    <property type="entry name" value="AB_hydrolase_fold"/>
</dbReference>
<comment type="similarity">
    <text evidence="1">Belongs to the 'GDXG' lipolytic enzyme family.</text>
</comment>
<keyword evidence="5" id="KW-1185">Reference proteome</keyword>
<dbReference type="SUPFAM" id="SSF53474">
    <property type="entry name" value="alpha/beta-Hydrolases"/>
    <property type="match status" value="1"/>
</dbReference>
<dbReference type="Gene3D" id="3.40.50.1820">
    <property type="entry name" value="alpha/beta hydrolase"/>
    <property type="match status" value="1"/>
</dbReference>
<accession>U2YN96</accession>